<gene>
    <name evidence="1" type="ORF">MNBD_DELTA04-1091</name>
</gene>
<dbReference type="AlphaFoldDB" id="A0A3B0VYZ0"/>
<organism evidence="1">
    <name type="scientific">hydrothermal vent metagenome</name>
    <dbReference type="NCBI Taxonomy" id="652676"/>
    <lineage>
        <taxon>unclassified sequences</taxon>
        <taxon>metagenomes</taxon>
        <taxon>ecological metagenomes</taxon>
    </lineage>
</organism>
<proteinExistence type="predicted"/>
<name>A0A3B0VYZ0_9ZZZZ</name>
<evidence type="ECO:0000313" key="1">
    <source>
        <dbReference type="EMBL" id="VAW36584.1"/>
    </source>
</evidence>
<sequence length="83" mass="9284">MVQMQIASLRDLRGGNEVGYPGVISTSCQRSSCAVIGRPAGRRGEEYKMHLFVNKAVNSTCCLEYYLKPSRIQVIYLAFNHTV</sequence>
<dbReference type="EMBL" id="UOEY01000025">
    <property type="protein sequence ID" value="VAW36584.1"/>
    <property type="molecule type" value="Genomic_DNA"/>
</dbReference>
<reference evidence="1" key="1">
    <citation type="submission" date="2018-06" db="EMBL/GenBank/DDBJ databases">
        <authorList>
            <person name="Zhirakovskaya E."/>
        </authorList>
    </citation>
    <scope>NUCLEOTIDE SEQUENCE</scope>
</reference>
<accession>A0A3B0VYZ0</accession>
<protein>
    <submittedName>
        <fullName evidence="1">Uncharacterized protein</fullName>
    </submittedName>
</protein>